<dbReference type="InterPro" id="IPR011545">
    <property type="entry name" value="DEAD/DEAH_box_helicase_dom"/>
</dbReference>
<evidence type="ECO:0000313" key="13">
    <source>
        <dbReference type="EMBL" id="CAD9705069.1"/>
    </source>
</evidence>
<keyword evidence="7" id="KW-0862">Zinc</keyword>
<dbReference type="EC" id="3.6.4.13" evidence="1"/>
<feature type="domain" description="Helicase C-terminal" evidence="11">
    <location>
        <begin position="863"/>
        <end position="1025"/>
    </location>
</feature>
<dbReference type="Gene3D" id="3.40.50.300">
    <property type="entry name" value="P-loop containing nucleotide triphosphate hydrolases"/>
    <property type="match status" value="2"/>
</dbReference>
<dbReference type="Pfam" id="PF00271">
    <property type="entry name" value="Helicase_C"/>
    <property type="match status" value="1"/>
</dbReference>
<evidence type="ECO:0000313" key="12">
    <source>
        <dbReference type="EMBL" id="CAD9705067.1"/>
    </source>
</evidence>
<evidence type="ECO:0000259" key="10">
    <source>
        <dbReference type="PROSITE" id="PS51192"/>
    </source>
</evidence>
<feature type="region of interest" description="Disordered" evidence="8">
    <location>
        <begin position="180"/>
        <end position="260"/>
    </location>
</feature>
<feature type="compositionally biased region" description="Acidic residues" evidence="8">
    <location>
        <begin position="189"/>
        <end position="202"/>
    </location>
</feature>
<dbReference type="EMBL" id="HBHK01025593">
    <property type="protein sequence ID" value="CAD9705069.1"/>
    <property type="molecule type" value="Transcribed_RNA"/>
</dbReference>
<name>A0A7S2WS92_9STRA</name>
<feature type="domain" description="C2H2-type" evidence="9">
    <location>
        <begin position="149"/>
        <end position="177"/>
    </location>
</feature>
<keyword evidence="5" id="KW-0067">ATP-binding</keyword>
<dbReference type="InterPro" id="IPR007502">
    <property type="entry name" value="Helicase-assoc_dom"/>
</dbReference>
<feature type="domain" description="Helicase ATP-binding" evidence="10">
    <location>
        <begin position="648"/>
        <end position="816"/>
    </location>
</feature>
<dbReference type="InterPro" id="IPR056890">
    <property type="entry name" value="UBA_DHX29-like"/>
</dbReference>
<reference evidence="13" key="1">
    <citation type="submission" date="2021-01" db="EMBL/GenBank/DDBJ databases">
        <authorList>
            <person name="Corre E."/>
            <person name="Pelletier E."/>
            <person name="Niang G."/>
            <person name="Scheremetjew M."/>
            <person name="Finn R."/>
            <person name="Kale V."/>
            <person name="Holt S."/>
            <person name="Cochrane G."/>
            <person name="Meng A."/>
            <person name="Brown T."/>
            <person name="Cohen L."/>
        </authorList>
    </citation>
    <scope>NUCLEOTIDE SEQUENCE</scope>
    <source>
        <strain evidence="13">NY070348D</strain>
    </source>
</reference>
<evidence type="ECO:0000259" key="11">
    <source>
        <dbReference type="PROSITE" id="PS51194"/>
    </source>
</evidence>
<evidence type="ECO:0000256" key="6">
    <source>
        <dbReference type="ARBA" id="ARBA00047984"/>
    </source>
</evidence>
<evidence type="ECO:0000256" key="2">
    <source>
        <dbReference type="ARBA" id="ARBA00022741"/>
    </source>
</evidence>
<dbReference type="PROSITE" id="PS51194">
    <property type="entry name" value="HELICASE_CTER"/>
    <property type="match status" value="1"/>
</dbReference>
<dbReference type="InterPro" id="IPR013087">
    <property type="entry name" value="Znf_C2H2_type"/>
</dbReference>
<dbReference type="Pfam" id="PF24899">
    <property type="entry name" value="UBA_DHX29"/>
    <property type="match status" value="1"/>
</dbReference>
<dbReference type="CDD" id="cd18791">
    <property type="entry name" value="SF2_C_RHA"/>
    <property type="match status" value="1"/>
</dbReference>
<dbReference type="CDD" id="cd17917">
    <property type="entry name" value="DEXHc_RHA-like"/>
    <property type="match status" value="1"/>
</dbReference>
<comment type="catalytic activity">
    <reaction evidence="6">
        <text>ATP + H2O = ADP + phosphate + H(+)</text>
        <dbReference type="Rhea" id="RHEA:13065"/>
        <dbReference type="ChEBI" id="CHEBI:15377"/>
        <dbReference type="ChEBI" id="CHEBI:15378"/>
        <dbReference type="ChEBI" id="CHEBI:30616"/>
        <dbReference type="ChEBI" id="CHEBI:43474"/>
        <dbReference type="ChEBI" id="CHEBI:456216"/>
        <dbReference type="EC" id="3.6.4.13"/>
    </reaction>
</comment>
<dbReference type="InterPro" id="IPR059023">
    <property type="entry name" value="RNA_hel_CTD"/>
</dbReference>
<dbReference type="SMART" id="SM00490">
    <property type="entry name" value="HELICc"/>
    <property type="match status" value="1"/>
</dbReference>
<dbReference type="SMART" id="SM00847">
    <property type="entry name" value="HA2"/>
    <property type="match status" value="1"/>
</dbReference>
<dbReference type="GO" id="GO:0005524">
    <property type="term" value="F:ATP binding"/>
    <property type="evidence" value="ECO:0007669"/>
    <property type="project" value="UniProtKB-KW"/>
</dbReference>
<evidence type="ECO:0000259" key="9">
    <source>
        <dbReference type="PROSITE" id="PS50157"/>
    </source>
</evidence>
<dbReference type="InterPro" id="IPR001650">
    <property type="entry name" value="Helicase_C-like"/>
</dbReference>
<dbReference type="InterPro" id="IPR014001">
    <property type="entry name" value="Helicase_ATP-bd"/>
</dbReference>
<keyword evidence="3" id="KW-0378">Hydrolase</keyword>
<dbReference type="GO" id="GO:0003724">
    <property type="term" value="F:RNA helicase activity"/>
    <property type="evidence" value="ECO:0007669"/>
    <property type="project" value="UniProtKB-EC"/>
</dbReference>
<evidence type="ECO:0000256" key="1">
    <source>
        <dbReference type="ARBA" id="ARBA00012552"/>
    </source>
</evidence>
<dbReference type="SUPFAM" id="SSF52540">
    <property type="entry name" value="P-loop containing nucleoside triphosphate hydrolases"/>
    <property type="match status" value="1"/>
</dbReference>
<proteinExistence type="predicted"/>
<dbReference type="GO" id="GO:0005634">
    <property type="term" value="C:nucleus"/>
    <property type="evidence" value="ECO:0007669"/>
    <property type="project" value="TreeGrafter"/>
</dbReference>
<accession>A0A7S2WS92</accession>
<keyword evidence="2" id="KW-0547">Nucleotide-binding</keyword>
<feature type="compositionally biased region" description="Polar residues" evidence="8">
    <location>
        <begin position="207"/>
        <end position="216"/>
    </location>
</feature>
<dbReference type="PROSITE" id="PS00028">
    <property type="entry name" value="ZINC_FINGER_C2H2_1"/>
    <property type="match status" value="1"/>
</dbReference>
<evidence type="ECO:0000256" key="7">
    <source>
        <dbReference type="PROSITE-ProRule" id="PRU00042"/>
    </source>
</evidence>
<dbReference type="Pfam" id="PF00270">
    <property type="entry name" value="DEAD"/>
    <property type="match status" value="1"/>
</dbReference>
<evidence type="ECO:0000256" key="3">
    <source>
        <dbReference type="ARBA" id="ARBA00022801"/>
    </source>
</evidence>
<dbReference type="SUPFAM" id="SSF54768">
    <property type="entry name" value="dsRNA-binding domain-like"/>
    <property type="match status" value="1"/>
</dbReference>
<protein>
    <recommendedName>
        <fullName evidence="1">RNA helicase</fullName>
        <ecNumber evidence="1">3.6.4.13</ecNumber>
    </recommendedName>
</protein>
<dbReference type="GO" id="GO:0003723">
    <property type="term" value="F:RNA binding"/>
    <property type="evidence" value="ECO:0007669"/>
    <property type="project" value="TreeGrafter"/>
</dbReference>
<sequence length="1413" mass="157909">MVRKKKTQIVKSRGEVKTQGMTIKEWQRTPKQLLMEYCQGQKRPRPLYKRCKADPGKFRTLVVLPDPKKKTEKDVLIRTAESYDAQVDSEHASALLCLKHMDGDRQHDRRLPEPFRTAWLELGGGGGADTASSKTSKRGKKEAAQVETFDCEYCDKKFKKEHGLADHVKREHQADIAAAAAAAALAEAEGTEQDEGEEEEDSLFNFGRTSQATEESTPPPPPANFSISSGNRFASKHDRRRHNETRDEARRVGIKKRDAHKRSNPYATVFMSEENRAFVENLVKSYGSEQKTTNAKKGGEAKKDPLFSDMLKRGFREEDVVNAMNQCAEDLTQENLFDWMCLYVSEEYLPKGFDPRGKQLEVLGKSKVTVGVDHTHSSLLLMTESVPDKISVDGENALHSIMNVYEKFSKLHLEAAWPDLPGDGDEEEEELAQLREDEILALESMFEDGELVSVKNVALPGGEHHVDRYIINLGKVPQVPGSSLLEFVLISKSQTIGTYPNQSAIVLFWNPALNRHVNMHMMLELSKLATSIKCSPQIYEVWDTARTLLPEIVKKPPVFPFPAQIDSIPSNVTSAGDILSGNGGPTTNERRRGGGRNRGQTNQRRKIRDNGQEMLQSQLDRKKHDTKYQEMLKARAKLPAADAYYDVLQALYENQVVLISGETGCGKTTQIPQFILDDAIESGNGGKVNILCTQPRRLAAIGVASRVCDERCESALGGTVGYQIRLENKTSEKTRLCFVTTGILLRRLQGDPTLEGVTHVLVDEVHERNVDTDFLLAILKTLLRRRPDIKLLLMSATMDASIFCEYYGTRSVLKIPGFVHPVKDVFLGDVVRAIDFPIRDPEKDLARLEKRTDYSVIGALVRYIDHRYKNESGSILIFMSGAAEINRAISSINQACGGSKMQVLPLHGGLSGRDQSRVFARPPRGVRKVVVSTNVAETSITIDDVVFVIDSGKLKEMQYDAVNRMSMLVETPVSRNSARQRRGRAGRVQPGHCFKLYTDTSYENTMAQSQLPEIHRVPLEQLCLQVLALGLGQPQRFMNTLIEPPPSISVSEAVKLLCDVGAARESNSGEVTLTPLGRHLSRLPMDVRIGKMLIYGSLLSCADQVLSIAAALSTRNFFMSPQDKRNEANEAKKRLLGGEGVEVTQSDHICLLYAFEKWNACKSERDRRSFADEFFLSYQSLCEVRDLKRDLARTLEDIGFDARSSAKRAKAGESILSRESVALVKAALCAGLYPNVINVRKPNQKFAETVGGSVAMAPDAQQLRMMIPRTEPDESEPVINPKTGKPYKNDLERVFVHPASINFSQREYPCPWLVYREKVKTSKVYIRDCTVVNPYSILMFGGEIKVQHEQGTLTIDGWITLRAQARVGVLVRELRKLLDQLLEKKIEDPSLDVANTDVLQGIKKLLVGSGFSF</sequence>
<dbReference type="InterPro" id="IPR027417">
    <property type="entry name" value="P-loop_NTPase"/>
</dbReference>
<keyword evidence="4" id="KW-0347">Helicase</keyword>
<keyword evidence="7" id="KW-0479">Metal-binding</keyword>
<dbReference type="PANTHER" id="PTHR18934">
    <property type="entry name" value="ATP-DEPENDENT RNA HELICASE"/>
    <property type="match status" value="1"/>
</dbReference>
<dbReference type="GO" id="GO:0016787">
    <property type="term" value="F:hydrolase activity"/>
    <property type="evidence" value="ECO:0007669"/>
    <property type="project" value="UniProtKB-KW"/>
</dbReference>
<dbReference type="InterPro" id="IPR011709">
    <property type="entry name" value="DEAD-box_helicase_OB_fold"/>
</dbReference>
<evidence type="ECO:0000256" key="8">
    <source>
        <dbReference type="SAM" id="MobiDB-lite"/>
    </source>
</evidence>
<feature type="region of interest" description="Disordered" evidence="8">
    <location>
        <begin position="120"/>
        <end position="142"/>
    </location>
</feature>
<dbReference type="Gene3D" id="1.20.120.1080">
    <property type="match status" value="1"/>
</dbReference>
<dbReference type="Pfam" id="PF26026">
    <property type="entry name" value="RNA_hel_CTD"/>
    <property type="match status" value="1"/>
</dbReference>
<dbReference type="PANTHER" id="PTHR18934:SF237">
    <property type="entry name" value="ATP-DEPENDENT DNA_RNA HELICASE DHX36"/>
    <property type="match status" value="1"/>
</dbReference>
<dbReference type="Pfam" id="PF07717">
    <property type="entry name" value="OB_NTP_bind"/>
    <property type="match status" value="1"/>
</dbReference>
<dbReference type="FunFam" id="3.40.50.300:FF:000500">
    <property type="entry name" value="ATP-dependent RNA helicase DHX29"/>
    <property type="match status" value="1"/>
</dbReference>
<dbReference type="GO" id="GO:0008270">
    <property type="term" value="F:zinc ion binding"/>
    <property type="evidence" value="ECO:0007669"/>
    <property type="project" value="UniProtKB-KW"/>
</dbReference>
<dbReference type="SMART" id="SM00487">
    <property type="entry name" value="DEXDc"/>
    <property type="match status" value="1"/>
</dbReference>
<evidence type="ECO:0000256" key="5">
    <source>
        <dbReference type="ARBA" id="ARBA00022840"/>
    </source>
</evidence>
<gene>
    <name evidence="12" type="ORF">QSP1433_LOCUS16069</name>
    <name evidence="13" type="ORF">QSP1433_LOCUS16070</name>
</gene>
<evidence type="ECO:0000256" key="4">
    <source>
        <dbReference type="ARBA" id="ARBA00022806"/>
    </source>
</evidence>
<dbReference type="PROSITE" id="PS50157">
    <property type="entry name" value="ZINC_FINGER_C2H2_2"/>
    <property type="match status" value="1"/>
</dbReference>
<feature type="region of interest" description="Disordered" evidence="8">
    <location>
        <begin position="572"/>
        <end position="610"/>
    </location>
</feature>
<keyword evidence="7" id="KW-0863">Zinc-finger</keyword>
<dbReference type="FunFam" id="1.20.120.1080:FF:000002">
    <property type="entry name" value="Putative ATP-dependent RNA helicase DHX36"/>
    <property type="match status" value="1"/>
</dbReference>
<organism evidence="13">
    <name type="scientific">Mucochytrium quahogii</name>
    <dbReference type="NCBI Taxonomy" id="96639"/>
    <lineage>
        <taxon>Eukaryota</taxon>
        <taxon>Sar</taxon>
        <taxon>Stramenopiles</taxon>
        <taxon>Bigyra</taxon>
        <taxon>Labyrinthulomycetes</taxon>
        <taxon>Thraustochytrida</taxon>
        <taxon>Thraustochytriidae</taxon>
        <taxon>Mucochytrium</taxon>
    </lineage>
</organism>
<dbReference type="PROSITE" id="PS51192">
    <property type="entry name" value="HELICASE_ATP_BIND_1"/>
    <property type="match status" value="1"/>
</dbReference>
<dbReference type="EMBL" id="HBHK01025592">
    <property type="protein sequence ID" value="CAD9705067.1"/>
    <property type="molecule type" value="Transcribed_RNA"/>
</dbReference>
<dbReference type="Pfam" id="PF21010">
    <property type="entry name" value="HA2_C"/>
    <property type="match status" value="1"/>
</dbReference>